<keyword evidence="2" id="KW-1185">Reference proteome</keyword>
<dbReference type="Gene3D" id="3.40.630.30">
    <property type="match status" value="1"/>
</dbReference>
<proteinExistence type="predicted"/>
<reference evidence="1 2" key="1">
    <citation type="submission" date="2017-12" db="EMBL/GenBank/DDBJ databases">
        <title>Kangiella profundi FT102 completed genome.</title>
        <authorList>
            <person name="Xu J."/>
            <person name="Wang J."/>
            <person name="Lu Y."/>
        </authorList>
    </citation>
    <scope>NUCLEOTIDE SEQUENCE [LARGE SCALE GENOMIC DNA]</scope>
    <source>
        <strain evidence="1 2">FT102</strain>
    </source>
</reference>
<evidence type="ECO:0000313" key="1">
    <source>
        <dbReference type="EMBL" id="AUD79104.1"/>
    </source>
</evidence>
<dbReference type="Pfam" id="PF00583">
    <property type="entry name" value="Acetyltransf_1"/>
    <property type="match status" value="1"/>
</dbReference>
<dbReference type="OrthoDB" id="9799601at2"/>
<sequence length="167" mass="18985">MQPISINKAKEEDLTAIANLADIIWREHYTPIIGPEQVEYMLHKLQSASAMSQQISEGVSYYTLWLDELLVGYLSFYTKGEALFLSKIYVLSQLRGQGIGQQAMDFIKEQTKLKGLKRIQLTVNKHNTGSITAYERMGFKKTDEVVMDIGGGFVMDDYVMELFLNDS</sequence>
<dbReference type="GO" id="GO:0016747">
    <property type="term" value="F:acyltransferase activity, transferring groups other than amino-acyl groups"/>
    <property type="evidence" value="ECO:0007669"/>
    <property type="project" value="InterPro"/>
</dbReference>
<protein>
    <submittedName>
        <fullName evidence="1">GNAT family N-acetyltransferase</fullName>
    </submittedName>
</protein>
<dbReference type="Proteomes" id="UP000232693">
    <property type="component" value="Chromosome"/>
</dbReference>
<dbReference type="PROSITE" id="PS51186">
    <property type="entry name" value="GNAT"/>
    <property type="match status" value="1"/>
</dbReference>
<dbReference type="SUPFAM" id="SSF55729">
    <property type="entry name" value="Acyl-CoA N-acyltransferases (Nat)"/>
    <property type="match status" value="1"/>
</dbReference>
<organism evidence="1 2">
    <name type="scientific">Kangiella profundi</name>
    <dbReference type="NCBI Taxonomy" id="1561924"/>
    <lineage>
        <taxon>Bacteria</taxon>
        <taxon>Pseudomonadati</taxon>
        <taxon>Pseudomonadota</taxon>
        <taxon>Gammaproteobacteria</taxon>
        <taxon>Kangiellales</taxon>
        <taxon>Kangiellaceae</taxon>
        <taxon>Kangiella</taxon>
    </lineage>
</organism>
<evidence type="ECO:0000313" key="2">
    <source>
        <dbReference type="Proteomes" id="UP000232693"/>
    </source>
</evidence>
<dbReference type="AlphaFoldDB" id="A0A2K9AJI1"/>
<keyword evidence="1" id="KW-0808">Transferase</keyword>
<name>A0A2K9AJI1_9GAMM</name>
<dbReference type="InterPro" id="IPR016181">
    <property type="entry name" value="Acyl_CoA_acyltransferase"/>
</dbReference>
<dbReference type="PANTHER" id="PTHR43617">
    <property type="entry name" value="L-AMINO ACID N-ACETYLTRANSFERASE"/>
    <property type="match status" value="1"/>
</dbReference>
<dbReference type="InterPro" id="IPR050276">
    <property type="entry name" value="MshD_Acetyltransferase"/>
</dbReference>
<dbReference type="RefSeq" id="WP_106646936.1">
    <property type="nucleotide sequence ID" value="NZ_BMGO01000001.1"/>
</dbReference>
<dbReference type="InterPro" id="IPR000182">
    <property type="entry name" value="GNAT_dom"/>
</dbReference>
<dbReference type="CDD" id="cd04301">
    <property type="entry name" value="NAT_SF"/>
    <property type="match status" value="1"/>
</dbReference>
<dbReference type="KEGG" id="kpd:CW740_07525"/>
<gene>
    <name evidence="1" type="ORF">CW740_07525</name>
</gene>
<accession>A0A2K9AJI1</accession>
<dbReference type="EMBL" id="CP025120">
    <property type="protein sequence ID" value="AUD79104.1"/>
    <property type="molecule type" value="Genomic_DNA"/>
</dbReference>